<keyword evidence="4" id="KW-1185">Reference proteome</keyword>
<evidence type="ECO:0000313" key="3">
    <source>
        <dbReference type="EMBL" id="MEM5341155.1"/>
    </source>
</evidence>
<dbReference type="RefSeq" id="WP_240057510.1">
    <property type="nucleotide sequence ID" value="NZ_JAZHFZ010000008.1"/>
</dbReference>
<protein>
    <recommendedName>
        <fullName evidence="5">Transmembrane protein</fullName>
    </recommendedName>
</protein>
<evidence type="ECO:0000256" key="2">
    <source>
        <dbReference type="SAM" id="Phobius"/>
    </source>
</evidence>
<accession>A0ABU9R277</accession>
<keyword evidence="2" id="KW-1133">Transmembrane helix</keyword>
<evidence type="ECO:0000256" key="1">
    <source>
        <dbReference type="SAM" id="MobiDB-lite"/>
    </source>
</evidence>
<organism evidence="3 4">
    <name type="scientific">Paraburkholderia azotifigens</name>
    <dbReference type="NCBI Taxonomy" id="2057004"/>
    <lineage>
        <taxon>Bacteria</taxon>
        <taxon>Pseudomonadati</taxon>
        <taxon>Pseudomonadota</taxon>
        <taxon>Betaproteobacteria</taxon>
        <taxon>Burkholderiales</taxon>
        <taxon>Burkholderiaceae</taxon>
        <taxon>Paraburkholderia</taxon>
    </lineage>
</organism>
<name>A0ABU9R277_9BURK</name>
<evidence type="ECO:0000313" key="4">
    <source>
        <dbReference type="Proteomes" id="UP001481677"/>
    </source>
</evidence>
<feature type="compositionally biased region" description="Basic and acidic residues" evidence="1">
    <location>
        <begin position="236"/>
        <end position="249"/>
    </location>
</feature>
<sequence>MIGPFVAKTHTAFFPMIMPQTIAYTLCTSFSEAQCMWQESLQYFQRISLNAPITLAVASGAVGSVITLAWISVRDARERRRQRRDTALDLALALESYARTCRTMMHKAAWAAAKPVGPMSLEAIEGVSIPAFAYPDRLAWPVLNRKVISELREYPAMVHAAREYLEAFRELGEPLDLCSRVEYECAKLATFALALARATRRRHGAAAWKPGAKDSAMERELLDFIASAEEKRKAALERRAEFPTERRSDAQPFNQPLSA</sequence>
<feature type="region of interest" description="Disordered" evidence="1">
    <location>
        <begin position="236"/>
        <end position="259"/>
    </location>
</feature>
<reference evidence="3 4" key="1">
    <citation type="submission" date="2024-01" db="EMBL/GenBank/DDBJ databases">
        <title>The diversity of rhizobia nodulating Mimosa spp. in eleven states of Brazil covering several biomes is determined by host plant, location, and edaphic factors.</title>
        <authorList>
            <person name="Rouws L."/>
            <person name="Barauna A."/>
            <person name="Beukes C."/>
            <person name="De Faria S.M."/>
            <person name="Gross E."/>
            <person name="Dos Reis Junior F.B."/>
            <person name="Simon M."/>
            <person name="Maluk M."/>
            <person name="Odee D.W."/>
            <person name="Kenicer G."/>
            <person name="Young J.P.W."/>
            <person name="Reis V.M."/>
            <person name="Zilli J."/>
            <person name="James E.K."/>
        </authorList>
    </citation>
    <scope>NUCLEOTIDE SEQUENCE [LARGE SCALE GENOMIC DNA]</scope>
    <source>
        <strain evidence="3 4">JPY530</strain>
    </source>
</reference>
<dbReference type="EMBL" id="JAZHGA010000010">
    <property type="protein sequence ID" value="MEM5341155.1"/>
    <property type="molecule type" value="Genomic_DNA"/>
</dbReference>
<feature type="transmembrane region" description="Helical" evidence="2">
    <location>
        <begin position="51"/>
        <end position="73"/>
    </location>
</feature>
<dbReference type="Proteomes" id="UP001481677">
    <property type="component" value="Unassembled WGS sequence"/>
</dbReference>
<proteinExistence type="predicted"/>
<comment type="caution">
    <text evidence="3">The sequence shown here is derived from an EMBL/GenBank/DDBJ whole genome shotgun (WGS) entry which is preliminary data.</text>
</comment>
<keyword evidence="2" id="KW-0812">Transmembrane</keyword>
<gene>
    <name evidence="3" type="ORF">V4C56_16175</name>
</gene>
<evidence type="ECO:0008006" key="5">
    <source>
        <dbReference type="Google" id="ProtNLM"/>
    </source>
</evidence>
<keyword evidence="2" id="KW-0472">Membrane</keyword>